<name>A0AAD6TAW8_9AGAR</name>
<gene>
    <name evidence="3" type="ORF">C8F04DRAFT_1390651</name>
</gene>
<keyword evidence="2" id="KW-0812">Transmembrane</keyword>
<feature type="region of interest" description="Disordered" evidence="1">
    <location>
        <begin position="1"/>
        <end position="20"/>
    </location>
</feature>
<sequence>MRPFRPSRPTATALASRTAVMHRRRASTRLSLCTVHRGLGADERVHAAADAALDETLRGRTTGCDGSGMWTSEETTHIAIRVPCVRAQPPDRRHFVNALEALRSSAGEYGLVVRRLHQLGANTTFGFFGSAWVFGSGGLAMTTSFLIVRVREDVLRGLFDSAYALAVRRAPRTGGCADPTLVSASQPGVFDGHRRVRRRLPRRPRTDGALSTF</sequence>
<feature type="transmembrane region" description="Helical" evidence="2">
    <location>
        <begin position="125"/>
        <end position="148"/>
    </location>
</feature>
<keyword evidence="4" id="KW-1185">Reference proteome</keyword>
<comment type="caution">
    <text evidence="3">The sequence shown here is derived from an EMBL/GenBank/DDBJ whole genome shotgun (WGS) entry which is preliminary data.</text>
</comment>
<organism evidence="3 4">
    <name type="scientific">Mycena alexandri</name>
    <dbReference type="NCBI Taxonomy" id="1745969"/>
    <lineage>
        <taxon>Eukaryota</taxon>
        <taxon>Fungi</taxon>
        <taxon>Dikarya</taxon>
        <taxon>Basidiomycota</taxon>
        <taxon>Agaricomycotina</taxon>
        <taxon>Agaricomycetes</taxon>
        <taxon>Agaricomycetidae</taxon>
        <taxon>Agaricales</taxon>
        <taxon>Marasmiineae</taxon>
        <taxon>Mycenaceae</taxon>
        <taxon>Mycena</taxon>
    </lineage>
</organism>
<proteinExistence type="predicted"/>
<evidence type="ECO:0000256" key="2">
    <source>
        <dbReference type="SAM" id="Phobius"/>
    </source>
</evidence>
<reference evidence="3" key="1">
    <citation type="submission" date="2023-03" db="EMBL/GenBank/DDBJ databases">
        <title>Massive genome expansion in bonnet fungi (Mycena s.s.) driven by repeated elements and novel gene families across ecological guilds.</title>
        <authorList>
            <consortium name="Lawrence Berkeley National Laboratory"/>
            <person name="Harder C.B."/>
            <person name="Miyauchi S."/>
            <person name="Viragh M."/>
            <person name="Kuo A."/>
            <person name="Thoen E."/>
            <person name="Andreopoulos B."/>
            <person name="Lu D."/>
            <person name="Skrede I."/>
            <person name="Drula E."/>
            <person name="Henrissat B."/>
            <person name="Morin E."/>
            <person name="Kohler A."/>
            <person name="Barry K."/>
            <person name="LaButti K."/>
            <person name="Morin E."/>
            <person name="Salamov A."/>
            <person name="Lipzen A."/>
            <person name="Mereny Z."/>
            <person name="Hegedus B."/>
            <person name="Baldrian P."/>
            <person name="Stursova M."/>
            <person name="Weitz H."/>
            <person name="Taylor A."/>
            <person name="Grigoriev I.V."/>
            <person name="Nagy L.G."/>
            <person name="Martin F."/>
            <person name="Kauserud H."/>
        </authorList>
    </citation>
    <scope>NUCLEOTIDE SEQUENCE</scope>
    <source>
        <strain evidence="3">CBHHK200</strain>
    </source>
</reference>
<keyword evidence="2" id="KW-1133">Transmembrane helix</keyword>
<accession>A0AAD6TAW8</accession>
<keyword evidence="2" id="KW-0472">Membrane</keyword>
<evidence type="ECO:0000313" key="3">
    <source>
        <dbReference type="EMBL" id="KAJ7042703.1"/>
    </source>
</evidence>
<evidence type="ECO:0000313" key="4">
    <source>
        <dbReference type="Proteomes" id="UP001218188"/>
    </source>
</evidence>
<protein>
    <submittedName>
        <fullName evidence="3">Uncharacterized protein</fullName>
    </submittedName>
</protein>
<dbReference type="EMBL" id="JARJCM010000012">
    <property type="protein sequence ID" value="KAJ7042703.1"/>
    <property type="molecule type" value="Genomic_DNA"/>
</dbReference>
<dbReference type="AlphaFoldDB" id="A0AAD6TAW8"/>
<dbReference type="Proteomes" id="UP001218188">
    <property type="component" value="Unassembled WGS sequence"/>
</dbReference>
<evidence type="ECO:0000256" key="1">
    <source>
        <dbReference type="SAM" id="MobiDB-lite"/>
    </source>
</evidence>